<gene>
    <name evidence="2" type="ORF">ACFO9E_34390</name>
</gene>
<dbReference type="RefSeq" id="WP_381203182.1">
    <property type="nucleotide sequence ID" value="NZ_JBHSFE010000038.1"/>
</dbReference>
<dbReference type="InterPro" id="IPR018958">
    <property type="entry name" value="Knr4/Smi1-like_dom"/>
</dbReference>
<protein>
    <submittedName>
        <fullName evidence="2">SMI1/KNR4 family protein</fullName>
    </submittedName>
</protein>
<accession>A0ABV9GIA2</accession>
<dbReference type="Pfam" id="PF09346">
    <property type="entry name" value="SMI1_KNR4"/>
    <property type="match status" value="1"/>
</dbReference>
<dbReference type="EMBL" id="JBHSFE010000038">
    <property type="protein sequence ID" value="MFC4612802.1"/>
    <property type="molecule type" value="Genomic_DNA"/>
</dbReference>
<dbReference type="SUPFAM" id="SSF160631">
    <property type="entry name" value="SMI1/KNR4-like"/>
    <property type="match status" value="1"/>
</dbReference>
<evidence type="ECO:0000313" key="3">
    <source>
        <dbReference type="Proteomes" id="UP001595993"/>
    </source>
</evidence>
<dbReference type="InterPro" id="IPR037883">
    <property type="entry name" value="Knr4/Smi1-like_sf"/>
</dbReference>
<sequence length="203" mass="22336">MSEVAEVLSAWNRIVRWLEANAPVSAQALRPPATNEDIDRLNEYLGFEIPDVLDAWLRMNNGSTAKDSTAPISGGGMALISHAGSLIFPDGEVFLGCEEIMRRHDEYLHIASSIDDEDYWKRSWIPVVEKSDAPYGFLLDAERRGESAPVLRFGEGDYPEVCLPSLSGLLCPIADVLEHGEAAGSLMAYRRATVTDGRIEWAG</sequence>
<dbReference type="Proteomes" id="UP001595993">
    <property type="component" value="Unassembled WGS sequence"/>
</dbReference>
<keyword evidence="3" id="KW-1185">Reference proteome</keyword>
<name>A0ABV9GIA2_9ACTN</name>
<reference evidence="3" key="1">
    <citation type="journal article" date="2019" name="Int. J. Syst. Evol. Microbiol.">
        <title>The Global Catalogue of Microorganisms (GCM) 10K type strain sequencing project: providing services to taxonomists for standard genome sequencing and annotation.</title>
        <authorList>
            <consortium name="The Broad Institute Genomics Platform"/>
            <consortium name="The Broad Institute Genome Sequencing Center for Infectious Disease"/>
            <person name="Wu L."/>
            <person name="Ma J."/>
        </authorList>
    </citation>
    <scope>NUCLEOTIDE SEQUENCE [LARGE SCALE GENOMIC DNA]</scope>
    <source>
        <strain evidence="3">CGMCC 4.7139</strain>
    </source>
</reference>
<evidence type="ECO:0000313" key="2">
    <source>
        <dbReference type="EMBL" id="MFC4612802.1"/>
    </source>
</evidence>
<organism evidence="2 3">
    <name type="scientific">Streptomyces maoxianensis</name>
    <dbReference type="NCBI Taxonomy" id="1459942"/>
    <lineage>
        <taxon>Bacteria</taxon>
        <taxon>Bacillati</taxon>
        <taxon>Actinomycetota</taxon>
        <taxon>Actinomycetes</taxon>
        <taxon>Kitasatosporales</taxon>
        <taxon>Streptomycetaceae</taxon>
        <taxon>Streptomyces</taxon>
    </lineage>
</organism>
<feature type="domain" description="Knr4/Smi1-like" evidence="1">
    <location>
        <begin position="32"/>
        <end position="168"/>
    </location>
</feature>
<comment type="caution">
    <text evidence="2">The sequence shown here is derived from an EMBL/GenBank/DDBJ whole genome shotgun (WGS) entry which is preliminary data.</text>
</comment>
<evidence type="ECO:0000259" key="1">
    <source>
        <dbReference type="Pfam" id="PF09346"/>
    </source>
</evidence>
<proteinExistence type="predicted"/>